<dbReference type="EMBL" id="BQKE01000001">
    <property type="protein sequence ID" value="GJM61101.1"/>
    <property type="molecule type" value="Genomic_DNA"/>
</dbReference>
<organism evidence="2 3">
    <name type="scientific">Persicobacter diffluens</name>
    <dbReference type="NCBI Taxonomy" id="981"/>
    <lineage>
        <taxon>Bacteria</taxon>
        <taxon>Pseudomonadati</taxon>
        <taxon>Bacteroidota</taxon>
        <taxon>Cytophagia</taxon>
        <taxon>Cytophagales</taxon>
        <taxon>Persicobacteraceae</taxon>
        <taxon>Persicobacter</taxon>
    </lineage>
</organism>
<dbReference type="SUPFAM" id="SSF52540">
    <property type="entry name" value="P-loop containing nucleoside triphosphate hydrolases"/>
    <property type="match status" value="1"/>
</dbReference>
<gene>
    <name evidence="2" type="ORF">PEDI_16530</name>
</gene>
<evidence type="ECO:0000313" key="3">
    <source>
        <dbReference type="Proteomes" id="UP001310022"/>
    </source>
</evidence>
<comment type="caution">
    <text evidence="2">The sequence shown here is derived from an EMBL/GenBank/DDBJ whole genome shotgun (WGS) entry which is preliminary data.</text>
</comment>
<dbReference type="Pfam" id="PF13538">
    <property type="entry name" value="UvrD_C_2"/>
    <property type="match status" value="1"/>
</dbReference>
<dbReference type="InterPro" id="IPR027785">
    <property type="entry name" value="UvrD-like_helicase_C"/>
</dbReference>
<name>A0AAN4VW64_9BACT</name>
<feature type="domain" description="UvrD-like helicase C-terminal" evidence="1">
    <location>
        <begin position="407"/>
        <end position="458"/>
    </location>
</feature>
<dbReference type="Pfam" id="PF13604">
    <property type="entry name" value="AAA_30"/>
    <property type="match status" value="1"/>
</dbReference>
<reference evidence="2 3" key="1">
    <citation type="submission" date="2021-12" db="EMBL/GenBank/DDBJ databases">
        <title>Genome sequencing of bacteria with rrn-lacking chromosome and rrn-plasmid.</title>
        <authorList>
            <person name="Anda M."/>
            <person name="Iwasaki W."/>
        </authorList>
    </citation>
    <scope>NUCLEOTIDE SEQUENCE [LARGE SCALE GENOMIC DNA]</scope>
    <source>
        <strain evidence="2 3">NBRC 15940</strain>
    </source>
</reference>
<keyword evidence="3" id="KW-1185">Reference proteome</keyword>
<sequence>MAKFASLLSTHFQHEPTSGQQLVFELLDEFMSNEQQQVFILRGYAGTGKTSVVSAITKSLTYIAYRSLLMAPTGRAAKVMANYSGRRAFTIHRLIYKQVVDEMSGLLSFDLQKNNAKRTVFIVDEASMLSDEGNYSGSSVFADLLQFVFADPSNKLLLVGDVAQLPPVGFQESPALKPFHLEGKYGLKVNSFELTEVVRQAEGSGILTNATRLRYEIQRASAQPKLQVGGYEDIYRMTGERLEDGLRYAYDKFGVEGTAIICRSNRSAVQYNQYIRRAIRFAEEEIEAGDFLMIVKNNYSILPDDAPAGFLANGDFVEVMKVINLEERYGFKFALLQLRLLDVERQLPFDAMVCLDTLYTHSPALTEEQFQQLQQAVKLDYQDESSEIKFREALRKDPYLNALQVKFAYALTCHKAQGGQWPAIFVDQGYLREDQVNAEWLRWLYTAVTRASEELFLMNFNEKFF</sequence>
<protein>
    <submittedName>
        <fullName evidence="2">ATP-dependent exodeoxyribonuclease</fullName>
    </submittedName>
</protein>
<dbReference type="InterPro" id="IPR027417">
    <property type="entry name" value="P-loop_NTPase"/>
</dbReference>
<dbReference type="Proteomes" id="UP001310022">
    <property type="component" value="Unassembled WGS sequence"/>
</dbReference>
<dbReference type="PANTHER" id="PTHR43788">
    <property type="entry name" value="DNA2/NAM7 HELICASE FAMILY MEMBER"/>
    <property type="match status" value="1"/>
</dbReference>
<dbReference type="CDD" id="cd18809">
    <property type="entry name" value="SF1_C_RecD"/>
    <property type="match status" value="1"/>
</dbReference>
<dbReference type="InterPro" id="IPR050534">
    <property type="entry name" value="Coronavir_polyprotein_1ab"/>
</dbReference>
<dbReference type="CDD" id="cd17933">
    <property type="entry name" value="DEXSc_RecD-like"/>
    <property type="match status" value="1"/>
</dbReference>
<evidence type="ECO:0000313" key="2">
    <source>
        <dbReference type="EMBL" id="GJM61101.1"/>
    </source>
</evidence>
<accession>A0AAN4VW64</accession>
<dbReference type="Gene3D" id="3.40.50.300">
    <property type="entry name" value="P-loop containing nucleotide triphosphate hydrolases"/>
    <property type="match status" value="2"/>
</dbReference>
<proteinExistence type="predicted"/>
<evidence type="ECO:0000259" key="1">
    <source>
        <dbReference type="Pfam" id="PF13538"/>
    </source>
</evidence>
<dbReference type="RefSeq" id="WP_338236720.1">
    <property type="nucleotide sequence ID" value="NZ_BQKE01000001.1"/>
</dbReference>
<dbReference type="AlphaFoldDB" id="A0AAN4VW64"/>